<dbReference type="InterPro" id="IPR020846">
    <property type="entry name" value="MFS_dom"/>
</dbReference>
<evidence type="ECO:0000256" key="9">
    <source>
        <dbReference type="SAM" id="Phobius"/>
    </source>
</evidence>
<keyword evidence="2" id="KW-0813">Transport</keyword>
<name>A0A7D8UPZ4_9HELO</name>
<reference evidence="11 12" key="1">
    <citation type="submission" date="2018-05" db="EMBL/GenBank/DDBJ databases">
        <title>Whole genome sequencing for identification of molecular markers to develop diagnostic detection tools for the regulated plant pathogen Lachnellula willkommii.</title>
        <authorList>
            <person name="Giroux E."/>
            <person name="Bilodeau G."/>
        </authorList>
    </citation>
    <scope>NUCLEOTIDE SEQUENCE [LARGE SCALE GENOMIC DNA]</scope>
    <source>
        <strain evidence="11 12">CBS 625.97</strain>
    </source>
</reference>
<evidence type="ECO:0000259" key="10">
    <source>
        <dbReference type="PROSITE" id="PS50850"/>
    </source>
</evidence>
<feature type="region of interest" description="Disordered" evidence="8">
    <location>
        <begin position="524"/>
        <end position="564"/>
    </location>
</feature>
<proteinExistence type="inferred from homology"/>
<feature type="domain" description="Major facilitator superfamily (MFS) profile" evidence="10">
    <location>
        <begin position="65"/>
        <end position="501"/>
    </location>
</feature>
<keyword evidence="6 9" id="KW-0472">Membrane</keyword>
<dbReference type="InterPro" id="IPR011701">
    <property type="entry name" value="MFS"/>
</dbReference>
<feature type="transmembrane region" description="Helical" evidence="9">
    <location>
        <begin position="100"/>
        <end position="119"/>
    </location>
</feature>
<feature type="transmembrane region" description="Helical" evidence="9">
    <location>
        <begin position="377"/>
        <end position="396"/>
    </location>
</feature>
<dbReference type="GO" id="GO:0022857">
    <property type="term" value="F:transmembrane transporter activity"/>
    <property type="evidence" value="ECO:0007669"/>
    <property type="project" value="InterPro"/>
</dbReference>
<feature type="transmembrane region" description="Helical" evidence="9">
    <location>
        <begin position="221"/>
        <end position="241"/>
    </location>
</feature>
<evidence type="ECO:0000256" key="8">
    <source>
        <dbReference type="SAM" id="MobiDB-lite"/>
    </source>
</evidence>
<evidence type="ECO:0000313" key="12">
    <source>
        <dbReference type="Proteomes" id="UP000481288"/>
    </source>
</evidence>
<feature type="transmembrane region" description="Helical" evidence="9">
    <location>
        <begin position="402"/>
        <end position="423"/>
    </location>
</feature>
<sequence length="564" mass="61630">MANKHPSASRPSHFKLVVDQTLITDEVRAYDYPGSGTTEDPYVVDWLPNDPKNGFNLSPTMKWVIVMLCAFNTLACSFASTVFAGAIVQVEDYFSVKENVSILTVCLFVLGFACGPVIWGPCSELYGRQSVNLITLGASVIFEGASIACNKDDIAALLVLRFLVGSFSSAAVSNSPAVVADIFAPAERGLAIMAYSMFPFLGPTLGPICGNFLAAGAGWRWVDVLCTLFFALMFVLGLFFMPETYAPYILRRRAAKLGKETGKSYISKLDAGLPVKTLGSTLSTAFTRPIIMAIWEPISTAMALYAAVVYGILYLIFAAFPIIFIQERHWTQGVSGLAYVGIMIGQILGVPFYVVLEMKYRKKIARPGVVSTPEMRLEPGMWAAVMIPVSLFWFAWTTYTSVHWAVGLVGTIFFGLGNVLIFISITNYIIDTYSLYAATAAATNSIVRALFGFAFPLFTTYMYKNLGTQWASSIPAFLSLAFAPLPFIFLKYGATLRAHSKFANEAKAQLAKLQEVRQNIEKKFQQKEDVDGEKVASTAPTEVDAEAGTTRGPSEGSSLKQERV</sequence>
<keyword evidence="5 9" id="KW-1133">Transmembrane helix</keyword>
<evidence type="ECO:0000256" key="6">
    <source>
        <dbReference type="ARBA" id="ARBA00023136"/>
    </source>
</evidence>
<comment type="similarity">
    <text evidence="7">Belongs to the major facilitator superfamily. DHA1 family. Polyamines/proton antiporter (TC 2.A.1.2.16) subfamily.</text>
</comment>
<dbReference type="FunFam" id="1.20.1250.20:FF:000011">
    <property type="entry name" value="MFS multidrug transporter, putative"/>
    <property type="match status" value="1"/>
</dbReference>
<dbReference type="Proteomes" id="UP000481288">
    <property type="component" value="Unassembled WGS sequence"/>
</dbReference>
<dbReference type="CDD" id="cd17323">
    <property type="entry name" value="MFS_Tpo1_MDR_like"/>
    <property type="match status" value="1"/>
</dbReference>
<evidence type="ECO:0000256" key="1">
    <source>
        <dbReference type="ARBA" id="ARBA00004651"/>
    </source>
</evidence>
<keyword evidence="12" id="KW-1185">Reference proteome</keyword>
<dbReference type="Pfam" id="PF07690">
    <property type="entry name" value="MFS_1"/>
    <property type="match status" value="1"/>
</dbReference>
<feature type="compositionally biased region" description="Basic and acidic residues" evidence="8">
    <location>
        <begin position="524"/>
        <end position="534"/>
    </location>
</feature>
<feature type="transmembrane region" description="Helical" evidence="9">
    <location>
        <begin position="63"/>
        <end position="88"/>
    </location>
</feature>
<feature type="compositionally biased region" description="Polar residues" evidence="8">
    <location>
        <begin position="551"/>
        <end position="564"/>
    </location>
</feature>
<feature type="transmembrane region" description="Helical" evidence="9">
    <location>
        <begin position="337"/>
        <end position="356"/>
    </location>
</feature>
<protein>
    <submittedName>
        <fullName evidence="11">Efflux pump FUBT</fullName>
    </submittedName>
</protein>
<dbReference type="PANTHER" id="PTHR23502:SF186">
    <property type="entry name" value="MAJOR FACILITATOR SUPERFAMILY (MFS) PROFILE DOMAIN-CONTAINING PROTEIN"/>
    <property type="match status" value="1"/>
</dbReference>
<evidence type="ECO:0000313" key="11">
    <source>
        <dbReference type="EMBL" id="TVY54654.1"/>
    </source>
</evidence>
<organism evidence="11 12">
    <name type="scientific">Lachnellula cervina</name>
    <dbReference type="NCBI Taxonomy" id="1316786"/>
    <lineage>
        <taxon>Eukaryota</taxon>
        <taxon>Fungi</taxon>
        <taxon>Dikarya</taxon>
        <taxon>Ascomycota</taxon>
        <taxon>Pezizomycotina</taxon>
        <taxon>Leotiomycetes</taxon>
        <taxon>Helotiales</taxon>
        <taxon>Lachnaceae</taxon>
        <taxon>Lachnellula</taxon>
    </lineage>
</organism>
<dbReference type="EMBL" id="QGMG01000317">
    <property type="protein sequence ID" value="TVY54654.1"/>
    <property type="molecule type" value="Genomic_DNA"/>
</dbReference>
<evidence type="ECO:0000256" key="3">
    <source>
        <dbReference type="ARBA" id="ARBA00022475"/>
    </source>
</evidence>
<comment type="caution">
    <text evidence="11">The sequence shown here is derived from an EMBL/GenBank/DDBJ whole genome shotgun (WGS) entry which is preliminary data.</text>
</comment>
<dbReference type="InterPro" id="IPR036259">
    <property type="entry name" value="MFS_trans_sf"/>
</dbReference>
<feature type="transmembrane region" description="Helical" evidence="9">
    <location>
        <begin position="470"/>
        <end position="490"/>
    </location>
</feature>
<feature type="transmembrane region" description="Helical" evidence="9">
    <location>
        <begin position="192"/>
        <end position="214"/>
    </location>
</feature>
<keyword evidence="4 9" id="KW-0812">Transmembrane</keyword>
<evidence type="ECO:0000256" key="4">
    <source>
        <dbReference type="ARBA" id="ARBA00022692"/>
    </source>
</evidence>
<dbReference type="OrthoDB" id="446368at2759"/>
<comment type="subcellular location">
    <subcellularLocation>
        <location evidence="1">Cell membrane</location>
        <topology evidence="1">Multi-pass membrane protein</topology>
    </subcellularLocation>
</comment>
<gene>
    <name evidence="11" type="primary">FUBT_0</name>
    <name evidence="11" type="ORF">LCER1_G005807</name>
</gene>
<keyword evidence="3" id="KW-1003">Cell membrane</keyword>
<dbReference type="PANTHER" id="PTHR23502">
    <property type="entry name" value="MAJOR FACILITATOR SUPERFAMILY"/>
    <property type="match status" value="1"/>
</dbReference>
<feature type="transmembrane region" description="Helical" evidence="9">
    <location>
        <begin position="302"/>
        <end position="325"/>
    </location>
</feature>
<dbReference type="GO" id="GO:0005886">
    <property type="term" value="C:plasma membrane"/>
    <property type="evidence" value="ECO:0007669"/>
    <property type="project" value="UniProtKB-SubCell"/>
</dbReference>
<evidence type="ECO:0000256" key="5">
    <source>
        <dbReference type="ARBA" id="ARBA00022989"/>
    </source>
</evidence>
<feature type="transmembrane region" description="Helical" evidence="9">
    <location>
        <begin position="435"/>
        <end position="458"/>
    </location>
</feature>
<accession>A0A7D8UPZ4</accession>
<dbReference type="SUPFAM" id="SSF103473">
    <property type="entry name" value="MFS general substrate transporter"/>
    <property type="match status" value="1"/>
</dbReference>
<evidence type="ECO:0000256" key="2">
    <source>
        <dbReference type="ARBA" id="ARBA00022448"/>
    </source>
</evidence>
<evidence type="ECO:0000256" key="7">
    <source>
        <dbReference type="ARBA" id="ARBA00038459"/>
    </source>
</evidence>
<dbReference type="Gene3D" id="1.20.1250.20">
    <property type="entry name" value="MFS general substrate transporter like domains"/>
    <property type="match status" value="1"/>
</dbReference>
<dbReference type="PROSITE" id="PS50850">
    <property type="entry name" value="MFS"/>
    <property type="match status" value="1"/>
</dbReference>
<dbReference type="AlphaFoldDB" id="A0A7D8UPZ4"/>